<name>A0A3L6D7H2_MAIZE</name>
<dbReference type="AlphaFoldDB" id="A0A3L6D7H2"/>
<keyword evidence="1" id="KW-0175">Coiled coil</keyword>
<feature type="coiled-coil region" evidence="1">
    <location>
        <begin position="1"/>
        <end position="106"/>
    </location>
</feature>
<proteinExistence type="predicted"/>
<protein>
    <submittedName>
        <fullName evidence="2">Protein MICRORCHIDIA 4</fullName>
    </submittedName>
</protein>
<evidence type="ECO:0000313" key="2">
    <source>
        <dbReference type="EMBL" id="PWZ04520.1"/>
    </source>
</evidence>
<gene>
    <name evidence="2" type="primary">MORC4_1</name>
    <name evidence="2" type="ORF">Zm00014a_008593</name>
</gene>
<reference evidence="2 3" key="1">
    <citation type="journal article" date="2018" name="Nat. Genet.">
        <title>Extensive intraspecific gene order and gene structural variations between Mo17 and other maize genomes.</title>
        <authorList>
            <person name="Sun S."/>
            <person name="Zhou Y."/>
            <person name="Chen J."/>
            <person name="Shi J."/>
            <person name="Zhao H."/>
            <person name="Zhao H."/>
            <person name="Song W."/>
            <person name="Zhang M."/>
            <person name="Cui Y."/>
            <person name="Dong X."/>
            <person name="Liu H."/>
            <person name="Ma X."/>
            <person name="Jiao Y."/>
            <person name="Wang B."/>
            <person name="Wei X."/>
            <person name="Stein J.C."/>
            <person name="Glaubitz J.C."/>
            <person name="Lu F."/>
            <person name="Yu G."/>
            <person name="Liang C."/>
            <person name="Fengler K."/>
            <person name="Li B."/>
            <person name="Rafalski A."/>
            <person name="Schnable P.S."/>
            <person name="Ware D.H."/>
            <person name="Buckler E.S."/>
            <person name="Lai J."/>
        </authorList>
    </citation>
    <scope>NUCLEOTIDE SEQUENCE [LARGE SCALE GENOMIC DNA]</scope>
    <source>
        <strain evidence="3">cv. Missouri 17</strain>
        <tissue evidence="2">Seedling</tissue>
    </source>
</reference>
<accession>A0A3L6D7H2</accession>
<comment type="caution">
    <text evidence="2">The sequence shown here is derived from an EMBL/GenBank/DDBJ whole genome shotgun (WGS) entry which is preliminary data.</text>
</comment>
<dbReference type="Proteomes" id="UP000251960">
    <property type="component" value="Unassembled WGS sequence"/>
</dbReference>
<dbReference type="ExpressionAtlas" id="A0A3L6D7H2">
    <property type="expression patterns" value="baseline and differential"/>
</dbReference>
<dbReference type="EMBL" id="NCVQ01000179">
    <property type="protein sequence ID" value="PWZ04520.1"/>
    <property type="molecule type" value="Genomic_DNA"/>
</dbReference>
<evidence type="ECO:0000256" key="1">
    <source>
        <dbReference type="SAM" id="Coils"/>
    </source>
</evidence>
<sequence>MDEYQSVIMQLRDENSSLKERLSKMEESMSQELVVECDKNKSLTERVEDLQRQLESATKEQEALIDIFSEERNRRDQEEESLRKKLKDASSTIQDLLEQLNAARKGRKV</sequence>
<evidence type="ECO:0000313" key="3">
    <source>
        <dbReference type="Proteomes" id="UP000251960"/>
    </source>
</evidence>
<organism evidence="2 3">
    <name type="scientific">Zea mays</name>
    <name type="common">Maize</name>
    <dbReference type="NCBI Taxonomy" id="4577"/>
    <lineage>
        <taxon>Eukaryota</taxon>
        <taxon>Viridiplantae</taxon>
        <taxon>Streptophyta</taxon>
        <taxon>Embryophyta</taxon>
        <taxon>Tracheophyta</taxon>
        <taxon>Spermatophyta</taxon>
        <taxon>Magnoliopsida</taxon>
        <taxon>Liliopsida</taxon>
        <taxon>Poales</taxon>
        <taxon>Poaceae</taxon>
        <taxon>PACMAD clade</taxon>
        <taxon>Panicoideae</taxon>
        <taxon>Andropogonodae</taxon>
        <taxon>Andropogoneae</taxon>
        <taxon>Tripsacinae</taxon>
        <taxon>Zea</taxon>
    </lineage>
</organism>